<reference evidence="1" key="2">
    <citation type="submission" date="2025-09" db="UniProtKB">
        <authorList>
            <consortium name="Ensembl"/>
        </authorList>
    </citation>
    <scope>IDENTIFICATION</scope>
</reference>
<dbReference type="Ensembl" id="ENSACCT00020014984.1">
    <property type="protein sequence ID" value="ENSACCP00020014354.1"/>
    <property type="gene ID" value="ENSACCG00020009890.1"/>
</dbReference>
<reference evidence="1" key="1">
    <citation type="submission" date="2025-08" db="UniProtKB">
        <authorList>
            <consortium name="Ensembl"/>
        </authorList>
    </citation>
    <scope>IDENTIFICATION</scope>
</reference>
<name>A0A663ER66_AQUCH</name>
<dbReference type="InParanoid" id="A0A663ER66"/>
<sequence>LLPDKLEQNVRARLCEESCLQEYKITYLMEDMESRILLYLPLCQQDQITVNKLTQIIKHISQDLILPTTGTHLCYLSLQAEERLFLL</sequence>
<proteinExistence type="predicted"/>
<evidence type="ECO:0000313" key="1">
    <source>
        <dbReference type="Ensembl" id="ENSACCP00020014354.1"/>
    </source>
</evidence>
<protein>
    <submittedName>
        <fullName evidence="1">Uncharacterized protein</fullName>
    </submittedName>
</protein>
<keyword evidence="2" id="KW-1185">Reference proteome</keyword>
<accession>A0A663ER66</accession>
<organism evidence="1 2">
    <name type="scientific">Aquila chrysaetos chrysaetos</name>
    <dbReference type="NCBI Taxonomy" id="223781"/>
    <lineage>
        <taxon>Eukaryota</taxon>
        <taxon>Metazoa</taxon>
        <taxon>Chordata</taxon>
        <taxon>Craniata</taxon>
        <taxon>Vertebrata</taxon>
        <taxon>Euteleostomi</taxon>
        <taxon>Archelosauria</taxon>
        <taxon>Archosauria</taxon>
        <taxon>Dinosauria</taxon>
        <taxon>Saurischia</taxon>
        <taxon>Theropoda</taxon>
        <taxon>Coelurosauria</taxon>
        <taxon>Aves</taxon>
        <taxon>Neognathae</taxon>
        <taxon>Neoaves</taxon>
        <taxon>Telluraves</taxon>
        <taxon>Accipitrimorphae</taxon>
        <taxon>Accipitriformes</taxon>
        <taxon>Accipitridae</taxon>
        <taxon>Accipitrinae</taxon>
        <taxon>Aquila</taxon>
    </lineage>
</organism>
<evidence type="ECO:0000313" key="2">
    <source>
        <dbReference type="Proteomes" id="UP000472275"/>
    </source>
</evidence>
<dbReference type="AlphaFoldDB" id="A0A663ER66"/>
<dbReference type="Proteomes" id="UP000472275">
    <property type="component" value="Chromosome 5"/>
</dbReference>